<evidence type="ECO:0000256" key="7">
    <source>
        <dbReference type="ARBA" id="ARBA00022967"/>
    </source>
</evidence>
<keyword evidence="9" id="KW-0186">Copper</keyword>
<dbReference type="SFLD" id="SFLDG00002">
    <property type="entry name" value="C1.7:_P-type_atpase_like"/>
    <property type="match status" value="1"/>
</dbReference>
<dbReference type="InterPro" id="IPR059000">
    <property type="entry name" value="ATPase_P-type_domA"/>
</dbReference>
<evidence type="ECO:0000256" key="5">
    <source>
        <dbReference type="ARBA" id="ARBA00022723"/>
    </source>
</evidence>
<keyword evidence="14" id="KW-1185">Reference proteome</keyword>
<evidence type="ECO:0000256" key="9">
    <source>
        <dbReference type="ARBA" id="ARBA00023008"/>
    </source>
</evidence>
<evidence type="ECO:0000256" key="1">
    <source>
        <dbReference type="ARBA" id="ARBA00004127"/>
    </source>
</evidence>
<dbReference type="Gene3D" id="2.70.150.10">
    <property type="entry name" value="Calcium-transporting ATPase, cytoplasmic transduction domain A"/>
    <property type="match status" value="1"/>
</dbReference>
<dbReference type="Proteomes" id="UP000323521">
    <property type="component" value="Chromosome"/>
</dbReference>
<dbReference type="InterPro" id="IPR018303">
    <property type="entry name" value="ATPase_P-typ_P_site"/>
</dbReference>
<dbReference type="Gene3D" id="3.40.50.1000">
    <property type="entry name" value="HAD superfamily/HAD-like"/>
    <property type="match status" value="1"/>
</dbReference>
<dbReference type="GO" id="GO:0140581">
    <property type="term" value="F:P-type monovalent copper transporter activity"/>
    <property type="evidence" value="ECO:0007669"/>
    <property type="project" value="UniProtKB-EC"/>
</dbReference>
<evidence type="ECO:0000256" key="8">
    <source>
        <dbReference type="ARBA" id="ARBA00022989"/>
    </source>
</evidence>
<dbReference type="GO" id="GO:0012505">
    <property type="term" value="C:endomembrane system"/>
    <property type="evidence" value="ECO:0007669"/>
    <property type="project" value="UniProtKB-SubCell"/>
</dbReference>
<dbReference type="EMBL" id="CP017634">
    <property type="protein sequence ID" value="ATW26255.1"/>
    <property type="molecule type" value="Genomic_DNA"/>
</dbReference>
<evidence type="ECO:0000256" key="2">
    <source>
        <dbReference type="ARBA" id="ARBA00006024"/>
    </source>
</evidence>
<dbReference type="InterPro" id="IPR008250">
    <property type="entry name" value="ATPase_P-typ_transduc_dom_A_sf"/>
</dbReference>
<dbReference type="KEGG" id="fwa:DCMF_17155"/>
<dbReference type="InterPro" id="IPR023299">
    <property type="entry name" value="ATPase_P-typ_cyto_dom_N"/>
</dbReference>
<feature type="domain" description="P-type ATPase A" evidence="12">
    <location>
        <begin position="221"/>
        <end position="307"/>
    </location>
</feature>
<dbReference type="AlphaFoldDB" id="A0A3G1KVK7"/>
<keyword evidence="6" id="KW-0187">Copper transport</keyword>
<evidence type="ECO:0000313" key="14">
    <source>
        <dbReference type="Proteomes" id="UP000323521"/>
    </source>
</evidence>
<keyword evidence="4" id="KW-0812">Transmembrane</keyword>
<evidence type="ECO:0000313" key="13">
    <source>
        <dbReference type="EMBL" id="ATW26255.1"/>
    </source>
</evidence>
<organism evidence="13 14">
    <name type="scientific">Formimonas warabiya</name>
    <dbReference type="NCBI Taxonomy" id="1761012"/>
    <lineage>
        <taxon>Bacteria</taxon>
        <taxon>Bacillati</taxon>
        <taxon>Bacillota</taxon>
        <taxon>Clostridia</taxon>
        <taxon>Eubacteriales</taxon>
        <taxon>Peptococcaceae</taxon>
        <taxon>Candidatus Formimonas</taxon>
    </lineage>
</organism>
<keyword evidence="6" id="KW-0406">Ion transport</keyword>
<dbReference type="GO" id="GO:0016020">
    <property type="term" value="C:membrane"/>
    <property type="evidence" value="ECO:0007669"/>
    <property type="project" value="InterPro"/>
</dbReference>
<evidence type="ECO:0000256" key="3">
    <source>
        <dbReference type="ARBA" id="ARBA00012517"/>
    </source>
</evidence>
<dbReference type="PANTHER" id="PTHR43520:SF8">
    <property type="entry name" value="P-TYPE CU(+) TRANSPORTER"/>
    <property type="match status" value="1"/>
</dbReference>
<comment type="subcellular location">
    <subcellularLocation>
        <location evidence="1">Endomembrane system</location>
        <topology evidence="1">Multi-pass membrane protein</topology>
    </subcellularLocation>
</comment>
<dbReference type="PROSITE" id="PS00154">
    <property type="entry name" value="ATPASE_E1_E2"/>
    <property type="match status" value="1"/>
</dbReference>
<keyword evidence="5" id="KW-0479">Metal-binding</keyword>
<evidence type="ECO:0000256" key="11">
    <source>
        <dbReference type="ARBA" id="ARBA00049289"/>
    </source>
</evidence>
<proteinExistence type="inferred from homology"/>
<dbReference type="Pfam" id="PF00702">
    <property type="entry name" value="Hydrolase"/>
    <property type="match status" value="1"/>
</dbReference>
<dbReference type="SUPFAM" id="SSF56784">
    <property type="entry name" value="HAD-like"/>
    <property type="match status" value="1"/>
</dbReference>
<dbReference type="Gene3D" id="3.40.1110.10">
    <property type="entry name" value="Calcium-transporting ATPase, cytoplasmic domain N"/>
    <property type="match status" value="1"/>
</dbReference>
<dbReference type="GO" id="GO:0055070">
    <property type="term" value="P:copper ion homeostasis"/>
    <property type="evidence" value="ECO:0007669"/>
    <property type="project" value="TreeGrafter"/>
</dbReference>
<evidence type="ECO:0000259" key="12">
    <source>
        <dbReference type="Pfam" id="PF00122"/>
    </source>
</evidence>
<keyword evidence="8" id="KW-1133">Transmembrane helix</keyword>
<dbReference type="InterPro" id="IPR001757">
    <property type="entry name" value="P_typ_ATPase"/>
</dbReference>
<dbReference type="PRINTS" id="PR00119">
    <property type="entry name" value="CATATPASE"/>
</dbReference>
<reference evidence="13 14" key="1">
    <citation type="submission" date="2016-10" db="EMBL/GenBank/DDBJ databases">
        <title>Complete Genome Sequence of Peptococcaceae strain DCMF.</title>
        <authorList>
            <person name="Edwards R.J."/>
            <person name="Holland S.I."/>
            <person name="Deshpande N.P."/>
            <person name="Wong Y.K."/>
            <person name="Ertan H."/>
            <person name="Manefield M."/>
            <person name="Russell T.L."/>
            <person name="Lee M.J."/>
        </authorList>
    </citation>
    <scope>NUCLEOTIDE SEQUENCE [LARGE SCALE GENOMIC DNA]</scope>
    <source>
        <strain evidence="13 14">DCMF</strain>
    </source>
</reference>
<dbReference type="Pfam" id="PF00122">
    <property type="entry name" value="E1-E2_ATPase"/>
    <property type="match status" value="1"/>
</dbReference>
<dbReference type="PANTHER" id="PTHR43520">
    <property type="entry name" value="ATP7, ISOFORM B"/>
    <property type="match status" value="1"/>
</dbReference>
<dbReference type="InterPro" id="IPR044492">
    <property type="entry name" value="P_typ_ATPase_HD_dom"/>
</dbReference>
<keyword evidence="7" id="KW-1278">Translocase</keyword>
<gene>
    <name evidence="13" type="ORF">DCMF_17155</name>
</gene>
<evidence type="ECO:0000256" key="10">
    <source>
        <dbReference type="ARBA" id="ARBA00023136"/>
    </source>
</evidence>
<dbReference type="GO" id="GO:0005524">
    <property type="term" value="F:ATP binding"/>
    <property type="evidence" value="ECO:0007669"/>
    <property type="project" value="InterPro"/>
</dbReference>
<dbReference type="GO" id="GO:0005507">
    <property type="term" value="F:copper ion binding"/>
    <property type="evidence" value="ECO:0007669"/>
    <property type="project" value="TreeGrafter"/>
</dbReference>
<protein>
    <recommendedName>
        <fullName evidence="3">P-type Cu(+) transporter</fullName>
        <ecNumber evidence="3">7.2.2.8</ecNumber>
    </recommendedName>
</protein>
<dbReference type="SFLD" id="SFLDF00027">
    <property type="entry name" value="p-type_atpase"/>
    <property type="match status" value="1"/>
</dbReference>
<accession>A0A3G1KVK7</accession>
<evidence type="ECO:0000256" key="4">
    <source>
        <dbReference type="ARBA" id="ARBA00022692"/>
    </source>
</evidence>
<dbReference type="SFLD" id="SFLDS00003">
    <property type="entry name" value="Haloacid_Dehalogenase"/>
    <property type="match status" value="1"/>
</dbReference>
<dbReference type="SUPFAM" id="SSF81653">
    <property type="entry name" value="Calcium ATPase, transduction domain A"/>
    <property type="match status" value="1"/>
</dbReference>
<sequence>MQEISVLPGRIRWRNPSLTYNKALARYINVYVDNLYGVKYSVVNHITASILVFYDPFKTDYRIIGRNIENAISSALQNKPEPIRAYDEYAQALEKRDQAKRNFFIYGTIYLALKVKDSIYGKFPFSKNIRILQAASLVTIIGGYPLLKSLYQKFSKHIPTDSDLLLSLTALSFTLARESAKGVSLLMLKALNDYLKYAADAESFRLFNQSRSRTSGMAWLVFPSGQENLVHLETLKREDVIAVHEGEVITVQGEVIEGSAYVNALYYSGQPIISRIAKGSMVDAGMSLLSGNLRIKIKSLPEKTEKGFLKKEDMRIHQRVSQYRKTITPIALGAGAASFLLSGNIMNALAVLLVLTPSGAGTALSTGMKSYITLLNKHKIYLRRPEVFEKIIDTNHIFFDKTGTLTYGRMELVSVTSFDPNFSDAELIQICAACESDHYHPISLTLQDEAQKKSREIPRAKNAILIPSKGVRATYEQHTVLIGNKEFMHENGIDLGDRQEMVQSWEKRLLTPVLVSIDHELTGIMALADVVREGAGDLIERIKQKGSVDLTLLSGDHAYKSKYIAQKLGIGDVYSNCSDQDKAKVIEEYKTWETVMMVGDGINDVMAMREADTSVSFVNFSCDQVKLNSDVIIFEDHMLRLADMIALSQRAYRKMNQCISLSQLYNIFLGGLAFVGAIDAFQAKSFNTINSLMALLFNKQIEYLSPDRLRSPSEFKGCCEIMKQNTKNPF</sequence>
<keyword evidence="6" id="KW-0813">Transport</keyword>
<name>A0A3G1KVK7_FORW1</name>
<dbReference type="RefSeq" id="WP_214658690.1">
    <property type="nucleotide sequence ID" value="NZ_CP017634.1"/>
</dbReference>
<keyword evidence="10" id="KW-0472">Membrane</keyword>
<evidence type="ECO:0000256" key="6">
    <source>
        <dbReference type="ARBA" id="ARBA00022796"/>
    </source>
</evidence>
<dbReference type="EC" id="7.2.2.8" evidence="3"/>
<dbReference type="InterPro" id="IPR023214">
    <property type="entry name" value="HAD_sf"/>
</dbReference>
<dbReference type="InterPro" id="IPR036412">
    <property type="entry name" value="HAD-like_sf"/>
</dbReference>
<dbReference type="GO" id="GO:0016887">
    <property type="term" value="F:ATP hydrolysis activity"/>
    <property type="evidence" value="ECO:0007669"/>
    <property type="project" value="InterPro"/>
</dbReference>
<comment type="similarity">
    <text evidence="2">Belongs to the cation transport ATPase (P-type) (TC 3.A.3) family. Type IB subfamily.</text>
</comment>
<dbReference type="NCBIfam" id="TIGR01494">
    <property type="entry name" value="ATPase_P-type"/>
    <property type="match status" value="1"/>
</dbReference>
<dbReference type="GO" id="GO:0043682">
    <property type="term" value="F:P-type divalent copper transporter activity"/>
    <property type="evidence" value="ECO:0007669"/>
    <property type="project" value="TreeGrafter"/>
</dbReference>
<comment type="catalytic activity">
    <reaction evidence="11">
        <text>Cu(+)(in) + ATP + H2O = Cu(+)(out) + ADP + phosphate + H(+)</text>
        <dbReference type="Rhea" id="RHEA:25792"/>
        <dbReference type="ChEBI" id="CHEBI:15377"/>
        <dbReference type="ChEBI" id="CHEBI:15378"/>
        <dbReference type="ChEBI" id="CHEBI:30616"/>
        <dbReference type="ChEBI" id="CHEBI:43474"/>
        <dbReference type="ChEBI" id="CHEBI:49552"/>
        <dbReference type="ChEBI" id="CHEBI:456216"/>
        <dbReference type="EC" id="7.2.2.8"/>
    </reaction>
</comment>